<sequence length="472" mass="52513">MWEIVYLCKYRLGRSPPLTFVAPLEAFLLYGELDCPPSQQLRHLDETRVHVVTRLRIQNFLTHCARPSLVCLPSEDHDRTFGEVVAFKLAKLLTEPSSSTEESLVECRLMVWSAFLPLLSQPVLTGLFNEYSDVVLIGLSHANDLIRAKACAALCVITSKLPSLHLSCATPLPLRQLAFTGLASLLASPDPTARQTVIHGFFEMSQCVRNRCATLKGPTKGMLHGVAGGKGLRVAGYPDVQRRFFDLKPVMDQESPAVVDLCPLEDLDDLLHFASLLWFRCTSSHSPDPLTFADQPPAVGDCVDDADTAAFITKLLSRPLFPPGMPYQRQKTLTTLLRHMFDLLYFEEPTEKQRPTASSKSIKKTGFEPFSFRVEGASMSKGSETRLLRQTCVLSTDGITKTSEMPIFHYDPSTAKNLQERLNELLPGQDFPSPRELSTWLQLIASLPNVNTEVGVYQLLPLSSPQTRAVLK</sequence>
<reference evidence="1 2" key="1">
    <citation type="submission" date="2018-11" db="EMBL/GenBank/DDBJ databases">
        <authorList>
            <consortium name="Pathogen Informatics"/>
        </authorList>
    </citation>
    <scope>NUCLEOTIDE SEQUENCE [LARGE SCALE GENOMIC DNA]</scope>
</reference>
<dbReference type="SUPFAM" id="SSF48371">
    <property type="entry name" value="ARM repeat"/>
    <property type="match status" value="1"/>
</dbReference>
<organism evidence="1 2">
    <name type="scientific">Dibothriocephalus latus</name>
    <name type="common">Fish tapeworm</name>
    <name type="synonym">Diphyllobothrium latum</name>
    <dbReference type="NCBI Taxonomy" id="60516"/>
    <lineage>
        <taxon>Eukaryota</taxon>
        <taxon>Metazoa</taxon>
        <taxon>Spiralia</taxon>
        <taxon>Lophotrochozoa</taxon>
        <taxon>Platyhelminthes</taxon>
        <taxon>Cestoda</taxon>
        <taxon>Eucestoda</taxon>
        <taxon>Diphyllobothriidea</taxon>
        <taxon>Diphyllobothriidae</taxon>
        <taxon>Dibothriocephalus</taxon>
    </lineage>
</organism>
<dbReference type="OrthoDB" id="6614653at2759"/>
<protein>
    <submittedName>
        <fullName evidence="1">Uncharacterized protein</fullName>
    </submittedName>
</protein>
<evidence type="ECO:0000313" key="2">
    <source>
        <dbReference type="Proteomes" id="UP000281553"/>
    </source>
</evidence>
<evidence type="ECO:0000313" key="1">
    <source>
        <dbReference type="EMBL" id="VDN13730.1"/>
    </source>
</evidence>
<name>A0A3P7LK14_DIBLA</name>
<dbReference type="AlphaFoldDB" id="A0A3P7LK14"/>
<proteinExistence type="predicted"/>
<dbReference type="Proteomes" id="UP000281553">
    <property type="component" value="Unassembled WGS sequence"/>
</dbReference>
<accession>A0A3P7LK14</accession>
<keyword evidence="2" id="KW-1185">Reference proteome</keyword>
<gene>
    <name evidence="1" type="ORF">DILT_LOCUS9561</name>
</gene>
<dbReference type="EMBL" id="UYRU01057197">
    <property type="protein sequence ID" value="VDN13730.1"/>
    <property type="molecule type" value="Genomic_DNA"/>
</dbReference>
<dbReference type="InterPro" id="IPR016024">
    <property type="entry name" value="ARM-type_fold"/>
</dbReference>